<evidence type="ECO:0000313" key="1">
    <source>
        <dbReference type="EMBL" id="KAH9768890.1"/>
    </source>
</evidence>
<gene>
    <name evidence="1" type="ORF">KPL71_011784</name>
</gene>
<dbReference type="EMBL" id="CM039173">
    <property type="protein sequence ID" value="KAH9768890.1"/>
    <property type="molecule type" value="Genomic_DNA"/>
</dbReference>
<comment type="caution">
    <text evidence="1">The sequence shown here is derived from an EMBL/GenBank/DDBJ whole genome shotgun (WGS) entry which is preliminary data.</text>
</comment>
<accession>A0ACB8L6Q1</accession>
<organism evidence="1 2">
    <name type="scientific">Citrus sinensis</name>
    <name type="common">Sweet orange</name>
    <name type="synonym">Citrus aurantium var. sinensis</name>
    <dbReference type="NCBI Taxonomy" id="2711"/>
    <lineage>
        <taxon>Eukaryota</taxon>
        <taxon>Viridiplantae</taxon>
        <taxon>Streptophyta</taxon>
        <taxon>Embryophyta</taxon>
        <taxon>Tracheophyta</taxon>
        <taxon>Spermatophyta</taxon>
        <taxon>Magnoliopsida</taxon>
        <taxon>eudicotyledons</taxon>
        <taxon>Gunneridae</taxon>
        <taxon>Pentapetalae</taxon>
        <taxon>rosids</taxon>
        <taxon>malvids</taxon>
        <taxon>Sapindales</taxon>
        <taxon>Rutaceae</taxon>
        <taxon>Aurantioideae</taxon>
        <taxon>Citrus</taxon>
    </lineage>
</organism>
<dbReference type="Proteomes" id="UP000829398">
    <property type="component" value="Chromosome 4"/>
</dbReference>
<sequence length="484" mass="54067">MSNTQRKYSVLMFPWLAQGHAFPFLELAKKLAKRSNFHICFCSTPSILNSIKQSDKFSLSIQLIELHLPSLPELPPQYHTTKGFPPHLMPTLEEAFDMASPSFFNILKNPSPDLLIYDLIQPWAPALASSLNIPAVYFLVSSAATSAFMFHGIKKNSSGDANDDDEEILQCFERSCNIVLIKSFRELEGKYIDYLSDLIKKKVVPVDPLVQDPVEEDDHEKGVMEIIQWLDKKERSSTVFVSFGSLIIVATIVCSQMIPGLAHLIDCTTTGLIIRDLTSVVVTDRDLTGVVVADRDLGASITSAEKANSDFQEEMEDIALGLELSGVNFIWVVRFPCGAKSKVDEELPKSFLERTKERAMVIEGWAPQMKILGHPSIGGFGSHCGWSSVMESMKLGVPIIGMPMHLDQPLNARLVEDVGIGLEVRRNKCGRIQREEMARVIKEVVMEKDGGKMKRKTREMGEAIKEKGEEEIEWVADELIHLCG</sequence>
<evidence type="ECO:0000313" key="2">
    <source>
        <dbReference type="Proteomes" id="UP000829398"/>
    </source>
</evidence>
<reference evidence="2" key="1">
    <citation type="journal article" date="2023" name="Hortic. Res.">
        <title>A chromosome-level phased genome enabling allele-level studies in sweet orange: a case study on citrus Huanglongbing tolerance.</title>
        <authorList>
            <person name="Wu B."/>
            <person name="Yu Q."/>
            <person name="Deng Z."/>
            <person name="Duan Y."/>
            <person name="Luo F."/>
            <person name="Gmitter F. Jr."/>
        </authorList>
    </citation>
    <scope>NUCLEOTIDE SEQUENCE [LARGE SCALE GENOMIC DNA]</scope>
    <source>
        <strain evidence="2">cv. Valencia</strain>
    </source>
</reference>
<protein>
    <submittedName>
        <fullName evidence="1">Glycosyltransferase</fullName>
    </submittedName>
</protein>
<keyword evidence="2" id="KW-1185">Reference proteome</keyword>
<proteinExistence type="predicted"/>
<name>A0ACB8L6Q1_CITSI</name>